<feature type="compositionally biased region" description="Basic residues" evidence="4">
    <location>
        <begin position="297"/>
        <end position="307"/>
    </location>
</feature>
<dbReference type="InterPro" id="IPR009057">
    <property type="entry name" value="Homeodomain-like_sf"/>
</dbReference>
<evidence type="ECO:0000256" key="3">
    <source>
        <dbReference type="ARBA" id="ARBA00023163"/>
    </source>
</evidence>
<dbReference type="GeneID" id="93773294"/>
<keyword evidence="1" id="KW-0805">Transcription regulation</keyword>
<accession>A0A542XSU3</accession>
<dbReference type="RefSeq" id="WP_016812160.1">
    <property type="nucleotide sequence ID" value="NZ_BOQM01000063.1"/>
</dbReference>
<keyword evidence="3" id="KW-0804">Transcription</keyword>
<dbReference type="GO" id="GO:0003700">
    <property type="term" value="F:DNA-binding transcription factor activity"/>
    <property type="evidence" value="ECO:0007669"/>
    <property type="project" value="InterPro"/>
</dbReference>
<name>A0A542XSU3_SALAC</name>
<evidence type="ECO:0000313" key="6">
    <source>
        <dbReference type="EMBL" id="TQL38918.1"/>
    </source>
</evidence>
<dbReference type="InterPro" id="IPR011051">
    <property type="entry name" value="RmlC_Cupin_sf"/>
</dbReference>
<organism evidence="6 7">
    <name type="scientific">Salinispora arenicola</name>
    <dbReference type="NCBI Taxonomy" id="168697"/>
    <lineage>
        <taxon>Bacteria</taxon>
        <taxon>Bacillati</taxon>
        <taxon>Actinomycetota</taxon>
        <taxon>Actinomycetes</taxon>
        <taxon>Micromonosporales</taxon>
        <taxon>Micromonosporaceae</taxon>
        <taxon>Salinispora</taxon>
    </lineage>
</organism>
<dbReference type="InterPro" id="IPR018062">
    <property type="entry name" value="HTH_AraC-typ_CS"/>
</dbReference>
<dbReference type="PANTHER" id="PTHR46796:SF7">
    <property type="entry name" value="ARAC FAMILY TRANSCRIPTIONAL REGULATOR"/>
    <property type="match status" value="1"/>
</dbReference>
<comment type="caution">
    <text evidence="6">The sequence shown here is derived from an EMBL/GenBank/DDBJ whole genome shotgun (WGS) entry which is preliminary data.</text>
</comment>
<protein>
    <submittedName>
        <fullName evidence="6">AraC family transcriptional regulator</fullName>
    </submittedName>
</protein>
<dbReference type="GO" id="GO:0043565">
    <property type="term" value="F:sequence-specific DNA binding"/>
    <property type="evidence" value="ECO:0007669"/>
    <property type="project" value="InterPro"/>
</dbReference>
<evidence type="ECO:0000256" key="2">
    <source>
        <dbReference type="ARBA" id="ARBA00023125"/>
    </source>
</evidence>
<dbReference type="InterPro" id="IPR032783">
    <property type="entry name" value="AraC_lig"/>
</dbReference>
<evidence type="ECO:0000259" key="5">
    <source>
        <dbReference type="PROSITE" id="PS01124"/>
    </source>
</evidence>
<keyword evidence="2" id="KW-0238">DNA-binding</keyword>
<reference evidence="6 7" key="1">
    <citation type="submission" date="2019-06" db="EMBL/GenBank/DDBJ databases">
        <title>Sequencing the genomes of 1000 actinobacteria strains.</title>
        <authorList>
            <person name="Klenk H.-P."/>
        </authorList>
    </citation>
    <scope>NUCLEOTIDE SEQUENCE [LARGE SCALE GENOMIC DNA]</scope>
    <source>
        <strain evidence="6 7">DSM 44819</strain>
    </source>
</reference>
<feature type="region of interest" description="Disordered" evidence="4">
    <location>
        <begin position="297"/>
        <end position="317"/>
    </location>
</feature>
<evidence type="ECO:0000313" key="7">
    <source>
        <dbReference type="Proteomes" id="UP000315983"/>
    </source>
</evidence>
<dbReference type="Gene3D" id="2.60.120.10">
    <property type="entry name" value="Jelly Rolls"/>
    <property type="match status" value="1"/>
</dbReference>
<feature type="domain" description="HTH araC/xylS-type" evidence="5">
    <location>
        <begin position="209"/>
        <end position="307"/>
    </location>
</feature>
<dbReference type="SUPFAM" id="SSF46689">
    <property type="entry name" value="Homeodomain-like"/>
    <property type="match status" value="2"/>
</dbReference>
<dbReference type="AlphaFoldDB" id="A0A542XSU3"/>
<dbReference type="Pfam" id="PF12833">
    <property type="entry name" value="HTH_18"/>
    <property type="match status" value="1"/>
</dbReference>
<proteinExistence type="predicted"/>
<evidence type="ECO:0000256" key="1">
    <source>
        <dbReference type="ARBA" id="ARBA00023015"/>
    </source>
</evidence>
<dbReference type="Proteomes" id="UP000315983">
    <property type="component" value="Unassembled WGS sequence"/>
</dbReference>
<dbReference type="InterPro" id="IPR018060">
    <property type="entry name" value="HTH_AraC"/>
</dbReference>
<dbReference type="Pfam" id="PF12852">
    <property type="entry name" value="Cupin_6"/>
    <property type="match status" value="1"/>
</dbReference>
<dbReference type="EMBL" id="VFOL01000001">
    <property type="protein sequence ID" value="TQL38918.1"/>
    <property type="molecule type" value="Genomic_DNA"/>
</dbReference>
<dbReference type="InterPro" id="IPR014710">
    <property type="entry name" value="RmlC-like_jellyroll"/>
</dbReference>
<dbReference type="InterPro" id="IPR050204">
    <property type="entry name" value="AraC_XylS_family_regulators"/>
</dbReference>
<evidence type="ECO:0000256" key="4">
    <source>
        <dbReference type="SAM" id="MobiDB-lite"/>
    </source>
</evidence>
<dbReference type="PANTHER" id="PTHR46796">
    <property type="entry name" value="HTH-TYPE TRANSCRIPTIONAL ACTIVATOR RHAS-RELATED"/>
    <property type="match status" value="1"/>
</dbReference>
<dbReference type="SUPFAM" id="SSF51182">
    <property type="entry name" value="RmlC-like cupins"/>
    <property type="match status" value="1"/>
</dbReference>
<gene>
    <name evidence="6" type="ORF">FB564_4136</name>
</gene>
<dbReference type="Gene3D" id="1.10.10.60">
    <property type="entry name" value="Homeodomain-like"/>
    <property type="match status" value="2"/>
</dbReference>
<dbReference type="SMART" id="SM00342">
    <property type="entry name" value="HTH_ARAC"/>
    <property type="match status" value="1"/>
</dbReference>
<dbReference type="PROSITE" id="PS00041">
    <property type="entry name" value="HTH_ARAC_FAMILY_1"/>
    <property type="match status" value="1"/>
</dbReference>
<sequence>MWVDVLGDVLALARVDASLLATFDARAPWAIELPARQGASFHAVVAGTCWLTVEDMQPRQLAPGDLVLMPTGVRHELSTDLNLPTRRFDDDLKRSLIQPDGDLMLHGPGARTRILCAGYSYEAHGAHPVLSLLPPVLHVATAQPENGPWLRAVLDLLAHETGSAATGSDTAAVRLLDLLLIHVIRVWLHTGGDTVGVSWLRGLHDPVSGRALAVLHEQPSLNWTLEALAEAVNVSRATLARRFTRHVGEPPLRYLNRWRLSLAAHKLRNTSLPVAAIARDIGYTSEFAFNRAFARAHGHPPGRYRRSARPDGLLRST</sequence>
<dbReference type="PROSITE" id="PS01124">
    <property type="entry name" value="HTH_ARAC_FAMILY_2"/>
    <property type="match status" value="1"/>
</dbReference>